<organism evidence="2 3">
    <name type="scientific">Pristionchus mayeri</name>
    <dbReference type="NCBI Taxonomy" id="1317129"/>
    <lineage>
        <taxon>Eukaryota</taxon>
        <taxon>Metazoa</taxon>
        <taxon>Ecdysozoa</taxon>
        <taxon>Nematoda</taxon>
        <taxon>Chromadorea</taxon>
        <taxon>Rhabditida</taxon>
        <taxon>Rhabditina</taxon>
        <taxon>Diplogasteromorpha</taxon>
        <taxon>Diplogasteroidea</taxon>
        <taxon>Neodiplogasteridae</taxon>
        <taxon>Pristionchus</taxon>
    </lineage>
</organism>
<protein>
    <recommendedName>
        <fullName evidence="4">G protein-coupled receptor</fullName>
    </recommendedName>
</protein>
<keyword evidence="1" id="KW-0472">Membrane</keyword>
<comment type="caution">
    <text evidence="2">The sequence shown here is derived from an EMBL/GenBank/DDBJ whole genome shotgun (WGS) entry which is preliminary data.</text>
</comment>
<keyword evidence="3" id="KW-1185">Reference proteome</keyword>
<evidence type="ECO:0000256" key="1">
    <source>
        <dbReference type="SAM" id="Phobius"/>
    </source>
</evidence>
<evidence type="ECO:0000313" key="2">
    <source>
        <dbReference type="EMBL" id="GMR45012.1"/>
    </source>
</evidence>
<dbReference type="PANTHER" id="PTHR46178">
    <property type="entry name" value="SEVEN TM RECEPTOR"/>
    <property type="match status" value="1"/>
</dbReference>
<feature type="transmembrane region" description="Helical" evidence="1">
    <location>
        <begin position="39"/>
        <end position="62"/>
    </location>
</feature>
<proteinExistence type="predicted"/>
<feature type="non-terminal residue" evidence="2">
    <location>
        <position position="1"/>
    </location>
</feature>
<feature type="transmembrane region" description="Helical" evidence="1">
    <location>
        <begin position="83"/>
        <end position="108"/>
    </location>
</feature>
<dbReference type="Proteomes" id="UP001328107">
    <property type="component" value="Unassembled WGS sequence"/>
</dbReference>
<dbReference type="InterPro" id="IPR019428">
    <property type="entry name" value="7TM_GPCR_serpentine_rcpt_Str"/>
</dbReference>
<keyword evidence="1" id="KW-1133">Transmembrane helix</keyword>
<dbReference type="SUPFAM" id="SSF81321">
    <property type="entry name" value="Family A G protein-coupled receptor-like"/>
    <property type="match status" value="1"/>
</dbReference>
<gene>
    <name evidence="2" type="ORF">PMAYCL1PPCAC_15207</name>
</gene>
<accession>A0AAN5HXQ3</accession>
<dbReference type="EMBL" id="BTRK01000004">
    <property type="protein sequence ID" value="GMR45012.1"/>
    <property type="molecule type" value="Genomic_DNA"/>
</dbReference>
<feature type="non-terminal residue" evidence="2">
    <location>
        <position position="157"/>
    </location>
</feature>
<evidence type="ECO:0000313" key="3">
    <source>
        <dbReference type="Proteomes" id="UP001328107"/>
    </source>
</evidence>
<dbReference type="AlphaFoldDB" id="A0AAN5HXQ3"/>
<dbReference type="PANTHER" id="PTHR46178:SF9">
    <property type="entry name" value="SEVEN TM RECEPTOR"/>
    <property type="match status" value="1"/>
</dbReference>
<dbReference type="Pfam" id="PF10326">
    <property type="entry name" value="7TM_GPCR_Str"/>
    <property type="match status" value="1"/>
</dbReference>
<sequence length="157" mass="17851">TVRQILQEQFSEEYNTDLLTSYVLIIDVNDEVSASNSTVGSLISIVLMQSQILTMVFCGWRIHKTIQSRTMSSKLRLMHGRALNMLIAQALNPTIFLYIPAFIIMFGMFINTDFGDLPKVLAMALALFPIINPVIVIYFTDDYKRYLFKNGQPSSTQ</sequence>
<feature type="transmembrane region" description="Helical" evidence="1">
    <location>
        <begin position="120"/>
        <end position="139"/>
    </location>
</feature>
<reference evidence="3" key="1">
    <citation type="submission" date="2022-10" db="EMBL/GenBank/DDBJ databases">
        <title>Genome assembly of Pristionchus species.</title>
        <authorList>
            <person name="Yoshida K."/>
            <person name="Sommer R.J."/>
        </authorList>
    </citation>
    <scope>NUCLEOTIDE SEQUENCE [LARGE SCALE GENOMIC DNA]</scope>
    <source>
        <strain evidence="3">RS5460</strain>
    </source>
</reference>
<dbReference type="Gene3D" id="1.20.1070.10">
    <property type="entry name" value="Rhodopsin 7-helix transmembrane proteins"/>
    <property type="match status" value="1"/>
</dbReference>
<name>A0AAN5HXQ3_9BILA</name>
<evidence type="ECO:0008006" key="4">
    <source>
        <dbReference type="Google" id="ProtNLM"/>
    </source>
</evidence>
<keyword evidence="1" id="KW-0812">Transmembrane</keyword>